<sequence length="245" mass="27901">TRRRSPFCAPPSVPRFPGEAEAAFPARGNGARTLLLKPPRQLQPLQSSERDWVRRDLQRGCVHVYQRHMSCYLRPVLCTLETTAAEVADRLLQLGHRGGSSSSVITRRLEAHEKPLQIQNDYLSQLGFRDLWRVQEEGMDSETGCLIRFYAGKPHSIGNSERIQLSGMYNVRKGKMHLPVNRWTRRQVILCGTCLIVSSVKESQTGKMHVLPLIGGKVSFMLEMTQFYLSHICPCMDMYVTYPRA</sequence>
<dbReference type="AlphaFoldDB" id="A0A8D0GQ29"/>
<accession>A0A8D0GQ29</accession>
<dbReference type="GO" id="GO:0046872">
    <property type="term" value="F:metal ion binding"/>
    <property type="evidence" value="ECO:0007669"/>
    <property type="project" value="UniProtKB-KW"/>
</dbReference>
<dbReference type="Proteomes" id="UP000694392">
    <property type="component" value="Unplaced"/>
</dbReference>
<dbReference type="Ensembl" id="ENSSPUT00000009856.1">
    <property type="protein sequence ID" value="ENSSPUP00000009236.1"/>
    <property type="gene ID" value="ENSSPUG00000007146.1"/>
</dbReference>
<protein>
    <submittedName>
        <fullName evidence="3">PH domain and leucine rich repeat protein phosphatase 1</fullName>
    </submittedName>
</protein>
<dbReference type="CDD" id="cd17240">
    <property type="entry name" value="RA_PHLPP1"/>
    <property type="match status" value="1"/>
</dbReference>
<evidence type="ECO:0000313" key="4">
    <source>
        <dbReference type="Proteomes" id="UP000694392"/>
    </source>
</evidence>
<dbReference type="GeneTree" id="ENSGT00940000158137"/>
<reference evidence="3" key="1">
    <citation type="submission" date="2025-08" db="UniProtKB">
        <authorList>
            <consortium name="Ensembl"/>
        </authorList>
    </citation>
    <scope>IDENTIFICATION</scope>
</reference>
<dbReference type="Pfam" id="PF23010">
    <property type="entry name" value="RA_3"/>
    <property type="match status" value="1"/>
</dbReference>
<gene>
    <name evidence="3" type="primary">PHLPP1</name>
</gene>
<evidence type="ECO:0000259" key="2">
    <source>
        <dbReference type="Pfam" id="PF23010"/>
    </source>
</evidence>
<name>A0A8D0GQ29_SPHPU</name>
<evidence type="ECO:0000256" key="1">
    <source>
        <dbReference type="ARBA" id="ARBA00022723"/>
    </source>
</evidence>
<keyword evidence="1" id="KW-0479">Metal-binding</keyword>
<reference evidence="3" key="2">
    <citation type="submission" date="2025-09" db="UniProtKB">
        <authorList>
            <consortium name="Ensembl"/>
        </authorList>
    </citation>
    <scope>IDENTIFICATION</scope>
</reference>
<organism evidence="3 4">
    <name type="scientific">Sphenodon punctatus</name>
    <name type="common">Tuatara</name>
    <name type="synonym">Hatteria punctata</name>
    <dbReference type="NCBI Taxonomy" id="8508"/>
    <lineage>
        <taxon>Eukaryota</taxon>
        <taxon>Metazoa</taxon>
        <taxon>Chordata</taxon>
        <taxon>Craniata</taxon>
        <taxon>Vertebrata</taxon>
        <taxon>Euteleostomi</taxon>
        <taxon>Lepidosauria</taxon>
        <taxon>Sphenodontia</taxon>
        <taxon>Sphenodontidae</taxon>
        <taxon>Sphenodon</taxon>
    </lineage>
</organism>
<dbReference type="InterPro" id="IPR055071">
    <property type="entry name" value="RA_PHLPP-like"/>
</dbReference>
<keyword evidence="4" id="KW-1185">Reference proteome</keyword>
<proteinExistence type="predicted"/>
<feature type="domain" description="PHLPP-like RA" evidence="2">
    <location>
        <begin position="64"/>
        <end position="150"/>
    </location>
</feature>
<evidence type="ECO:0000313" key="3">
    <source>
        <dbReference type="Ensembl" id="ENSSPUP00000009236.1"/>
    </source>
</evidence>